<gene>
    <name evidence="9" type="ORF">H8710_04135</name>
</gene>
<feature type="transmembrane region" description="Helical" evidence="8">
    <location>
        <begin position="301"/>
        <end position="320"/>
    </location>
</feature>
<feature type="transmembrane region" description="Helical" evidence="8">
    <location>
        <begin position="38"/>
        <end position="60"/>
    </location>
</feature>
<feature type="transmembrane region" description="Helical" evidence="8">
    <location>
        <begin position="181"/>
        <end position="202"/>
    </location>
</feature>
<feature type="transmembrane region" description="Helical" evidence="8">
    <location>
        <begin position="12"/>
        <end position="32"/>
    </location>
</feature>
<dbReference type="InterPro" id="IPR004761">
    <property type="entry name" value="Spore_GerAB"/>
</dbReference>
<protein>
    <submittedName>
        <fullName evidence="9">GerAB/ArcD/ProY family transporter</fullName>
    </submittedName>
</protein>
<evidence type="ECO:0000313" key="10">
    <source>
        <dbReference type="Proteomes" id="UP000610760"/>
    </source>
</evidence>
<keyword evidence="6 8" id="KW-1133">Transmembrane helix</keyword>
<feature type="transmembrane region" description="Helical" evidence="8">
    <location>
        <begin position="269"/>
        <end position="289"/>
    </location>
</feature>
<dbReference type="Proteomes" id="UP000610760">
    <property type="component" value="Unassembled WGS sequence"/>
</dbReference>
<comment type="similarity">
    <text evidence="2">Belongs to the amino acid-polyamine-organocation (APC) superfamily. Spore germination protein (SGP) (TC 2.A.3.9) family.</text>
</comment>
<evidence type="ECO:0000256" key="6">
    <source>
        <dbReference type="ARBA" id="ARBA00022989"/>
    </source>
</evidence>
<dbReference type="GO" id="GO:0009847">
    <property type="term" value="P:spore germination"/>
    <property type="evidence" value="ECO:0007669"/>
    <property type="project" value="InterPro"/>
</dbReference>
<keyword evidence="7 8" id="KW-0472">Membrane</keyword>
<evidence type="ECO:0000256" key="4">
    <source>
        <dbReference type="ARBA" id="ARBA00022544"/>
    </source>
</evidence>
<keyword evidence="10" id="KW-1185">Reference proteome</keyword>
<evidence type="ECO:0000256" key="7">
    <source>
        <dbReference type="ARBA" id="ARBA00023136"/>
    </source>
</evidence>
<dbReference type="AlphaFoldDB" id="A0A926E490"/>
<reference evidence="9" key="1">
    <citation type="submission" date="2020-08" db="EMBL/GenBank/DDBJ databases">
        <title>Genome public.</title>
        <authorList>
            <person name="Liu C."/>
            <person name="Sun Q."/>
        </authorList>
    </citation>
    <scope>NUCLEOTIDE SEQUENCE</scope>
    <source>
        <strain evidence="9">NSJ-33</strain>
    </source>
</reference>
<dbReference type="EMBL" id="JACRSV010000001">
    <property type="protein sequence ID" value="MBC8559255.1"/>
    <property type="molecule type" value="Genomic_DNA"/>
</dbReference>
<dbReference type="PANTHER" id="PTHR34975:SF2">
    <property type="entry name" value="SPORE GERMINATION PROTEIN A2"/>
    <property type="match status" value="1"/>
</dbReference>
<feature type="transmembrane region" description="Helical" evidence="8">
    <location>
        <begin position="142"/>
        <end position="161"/>
    </location>
</feature>
<sequence>MLKPKISMSQLVMLLTLSRMFYTLNGILLGTGDGYGMAYLWAVPLSAVMQFILVLPALFLSRRQGTSIITAGYSLWGKGGAILAFLCGVYFLLSAVLTVFSTEQFMVNAIYPEASPIFFILTLALAAAYAAHLGLESIARCGFIIFVVFVCGVAFAFLGNWQQINLIFIRPLGTGSFGEVLRIAVNLTARSPEILLFAVLLPNLGKNGGRKRGALYYLLMSSLILEVIVFLISSVLGQLAEGEAFPFYTVGTLAKISIFQRLDAVHMSVWVLTAFIRMGLFLWAAVELFQSLMPVKKHRFVLPFLGILILAGGMLCGMDKGAANGLYSIMFSVIPIFVFLPLISIALLISEKAKDPEPKGGVSDEN</sequence>
<evidence type="ECO:0000256" key="5">
    <source>
        <dbReference type="ARBA" id="ARBA00022692"/>
    </source>
</evidence>
<dbReference type="PANTHER" id="PTHR34975">
    <property type="entry name" value="SPORE GERMINATION PROTEIN A2"/>
    <property type="match status" value="1"/>
</dbReference>
<evidence type="ECO:0000256" key="2">
    <source>
        <dbReference type="ARBA" id="ARBA00007998"/>
    </source>
</evidence>
<dbReference type="RefSeq" id="WP_249294158.1">
    <property type="nucleotide sequence ID" value="NZ_JACRSV010000001.1"/>
</dbReference>
<feature type="transmembrane region" description="Helical" evidence="8">
    <location>
        <begin position="214"/>
        <end position="236"/>
    </location>
</feature>
<feature type="transmembrane region" description="Helical" evidence="8">
    <location>
        <begin position="114"/>
        <end position="135"/>
    </location>
</feature>
<evidence type="ECO:0000256" key="1">
    <source>
        <dbReference type="ARBA" id="ARBA00004141"/>
    </source>
</evidence>
<comment type="caution">
    <text evidence="9">The sequence shown here is derived from an EMBL/GenBank/DDBJ whole genome shotgun (WGS) entry which is preliminary data.</text>
</comment>
<feature type="transmembrane region" description="Helical" evidence="8">
    <location>
        <begin position="326"/>
        <end position="349"/>
    </location>
</feature>
<keyword evidence="3" id="KW-0813">Transport</keyword>
<evidence type="ECO:0000313" key="9">
    <source>
        <dbReference type="EMBL" id="MBC8559255.1"/>
    </source>
</evidence>
<dbReference type="GO" id="GO:0016020">
    <property type="term" value="C:membrane"/>
    <property type="evidence" value="ECO:0007669"/>
    <property type="project" value="UniProtKB-SubCell"/>
</dbReference>
<keyword evidence="5 8" id="KW-0812">Transmembrane</keyword>
<feature type="transmembrane region" description="Helical" evidence="8">
    <location>
        <begin position="81"/>
        <end position="102"/>
    </location>
</feature>
<organism evidence="9 10">
    <name type="scientific">Fumia xinanensis</name>
    <dbReference type="NCBI Taxonomy" id="2763659"/>
    <lineage>
        <taxon>Bacteria</taxon>
        <taxon>Bacillati</taxon>
        <taxon>Bacillota</taxon>
        <taxon>Clostridia</taxon>
        <taxon>Eubacteriales</taxon>
        <taxon>Oscillospiraceae</taxon>
        <taxon>Fumia</taxon>
    </lineage>
</organism>
<proteinExistence type="inferred from homology"/>
<evidence type="ECO:0000256" key="8">
    <source>
        <dbReference type="SAM" id="Phobius"/>
    </source>
</evidence>
<dbReference type="Pfam" id="PF03845">
    <property type="entry name" value="Spore_permease"/>
    <property type="match status" value="1"/>
</dbReference>
<keyword evidence="4" id="KW-0309">Germination</keyword>
<evidence type="ECO:0000256" key="3">
    <source>
        <dbReference type="ARBA" id="ARBA00022448"/>
    </source>
</evidence>
<accession>A0A926E490</accession>
<comment type="subcellular location">
    <subcellularLocation>
        <location evidence="1">Membrane</location>
        <topology evidence="1">Multi-pass membrane protein</topology>
    </subcellularLocation>
</comment>
<name>A0A926E490_9FIRM</name>